<dbReference type="AlphaFoldDB" id="A0A016QKP2"/>
<sequence>MFHAKGPHARWPEDFVLVAEVERCDDPDLAFRVVQHFGASHWARQPGVHCLVPEDSARSTRAGDVVVLNGQPLLCLPFTGWQPLE</sequence>
<accession>A0A016QKP2</accession>
<dbReference type="PATRIC" id="fig|1476583.3.peg.3604"/>
<dbReference type="EMBL" id="JHAC01000093">
    <property type="protein sequence ID" value="EYB66364.1"/>
    <property type="molecule type" value="Genomic_DNA"/>
</dbReference>
<organism evidence="1 2">
    <name type="scientific">Deinococcus phoenicis</name>
    <dbReference type="NCBI Taxonomy" id="1476583"/>
    <lineage>
        <taxon>Bacteria</taxon>
        <taxon>Thermotogati</taxon>
        <taxon>Deinococcota</taxon>
        <taxon>Deinococci</taxon>
        <taxon>Deinococcales</taxon>
        <taxon>Deinococcaceae</taxon>
        <taxon>Deinococcus</taxon>
    </lineage>
</organism>
<evidence type="ECO:0000313" key="1">
    <source>
        <dbReference type="EMBL" id="EYB66364.1"/>
    </source>
</evidence>
<keyword evidence="2" id="KW-1185">Reference proteome</keyword>
<dbReference type="STRING" id="1476583.DEIPH_ctg139orf0088"/>
<proteinExistence type="predicted"/>
<evidence type="ECO:0000313" key="2">
    <source>
        <dbReference type="Proteomes" id="UP000020492"/>
    </source>
</evidence>
<name>A0A016QKP2_9DEIO</name>
<dbReference type="Proteomes" id="UP000020492">
    <property type="component" value="Unassembled WGS sequence"/>
</dbReference>
<protein>
    <submittedName>
        <fullName evidence="1">Uncharacterized protein</fullName>
    </submittedName>
</protein>
<gene>
    <name evidence="1" type="ORF">DEIPH_ctg139orf0088</name>
</gene>
<reference evidence="1 2" key="1">
    <citation type="submission" date="2014-03" db="EMBL/GenBank/DDBJ databases">
        <title>Draft genome sequence of Deinococcus phoenicis 1P10ME.</title>
        <authorList>
            <person name="Stepanov V.G."/>
            <person name="Vaishampayan P."/>
            <person name="Venkateswaran K."/>
            <person name="Fox G.E."/>
        </authorList>
    </citation>
    <scope>NUCLEOTIDE SEQUENCE [LARGE SCALE GENOMIC DNA]</scope>
    <source>
        <strain evidence="1 2">1P10ME</strain>
    </source>
</reference>
<comment type="caution">
    <text evidence="1">The sequence shown here is derived from an EMBL/GenBank/DDBJ whole genome shotgun (WGS) entry which is preliminary data.</text>
</comment>